<evidence type="ECO:0000313" key="1">
    <source>
        <dbReference type="EMBL" id="KAI9901199.1"/>
    </source>
</evidence>
<proteinExistence type="predicted"/>
<organism evidence="1 2">
    <name type="scientific">Trichothecium roseum</name>
    <dbReference type="NCBI Taxonomy" id="47278"/>
    <lineage>
        <taxon>Eukaryota</taxon>
        <taxon>Fungi</taxon>
        <taxon>Dikarya</taxon>
        <taxon>Ascomycota</taxon>
        <taxon>Pezizomycotina</taxon>
        <taxon>Sordariomycetes</taxon>
        <taxon>Hypocreomycetidae</taxon>
        <taxon>Hypocreales</taxon>
        <taxon>Hypocreales incertae sedis</taxon>
        <taxon>Trichothecium</taxon>
    </lineage>
</organism>
<gene>
    <name evidence="1" type="ORF">N3K66_003016</name>
</gene>
<comment type="caution">
    <text evidence="1">The sequence shown here is derived from an EMBL/GenBank/DDBJ whole genome shotgun (WGS) entry which is preliminary data.</text>
</comment>
<reference evidence="1" key="1">
    <citation type="submission" date="2022-10" db="EMBL/GenBank/DDBJ databases">
        <title>Complete Genome of Trichothecium roseum strain YXFP-22015, a Plant Pathogen Isolated from Citrus.</title>
        <authorList>
            <person name="Wang Y."/>
            <person name="Zhu L."/>
        </authorList>
    </citation>
    <scope>NUCLEOTIDE SEQUENCE</scope>
    <source>
        <strain evidence="1">YXFP-22015</strain>
    </source>
</reference>
<evidence type="ECO:0000313" key="2">
    <source>
        <dbReference type="Proteomes" id="UP001163324"/>
    </source>
</evidence>
<dbReference type="EMBL" id="CM047942">
    <property type="protein sequence ID" value="KAI9901199.1"/>
    <property type="molecule type" value="Genomic_DNA"/>
</dbReference>
<dbReference type="Proteomes" id="UP001163324">
    <property type="component" value="Chromosome 3"/>
</dbReference>
<sequence>MTIPPDHEDEAALRDQNYRFFRDCISTTLVRSTPGTLAEGRRKKQHPSSSSRSSRRRQQQQQQDEDEAKRKQGHYPSAASQQARHARDVEELADFAEYLSAEIFASLPPVLQLLTYRTWREAPESLQSQFSLPITADAISSAIDLPDAVGESLATYGLVAPDLDNLSSPSSSSSLPPSPEAFLIPALTDYITPLTKPPPCSPRSKVTECELCEREWAPLTYHHLIPRFVHDKAVKRGWHRKEDLQNVAWLCRTCHTYIHHVKTHEELARYFYTVDRLLEDEAIFKYAAWISKLT</sequence>
<accession>A0ACC0V5U1</accession>
<protein>
    <submittedName>
        <fullName evidence="1">Uncharacterized protein</fullName>
    </submittedName>
</protein>
<name>A0ACC0V5U1_9HYPO</name>
<keyword evidence="2" id="KW-1185">Reference proteome</keyword>